<dbReference type="Proteomes" id="UP000191931">
    <property type="component" value="Unassembled WGS sequence"/>
</dbReference>
<dbReference type="AlphaFoldDB" id="A0A1W1H9F7"/>
<gene>
    <name evidence="1" type="ORF">MTBBW1_1670014</name>
</gene>
<proteinExistence type="predicted"/>
<protein>
    <submittedName>
        <fullName evidence="1">Uncharacterized protein</fullName>
    </submittedName>
</protein>
<evidence type="ECO:0000313" key="2">
    <source>
        <dbReference type="Proteomes" id="UP000191931"/>
    </source>
</evidence>
<keyword evidence="2" id="KW-1185">Reference proteome</keyword>
<dbReference type="STRING" id="1246637.MTBBW1_1670014"/>
<dbReference type="EMBL" id="FWEV01000076">
    <property type="protein sequence ID" value="SLM28998.1"/>
    <property type="molecule type" value="Genomic_DNA"/>
</dbReference>
<reference evidence="1 2" key="1">
    <citation type="submission" date="2017-03" db="EMBL/GenBank/DDBJ databases">
        <authorList>
            <person name="Afonso C.L."/>
            <person name="Miller P.J."/>
            <person name="Scott M.A."/>
            <person name="Spackman E."/>
            <person name="Goraichik I."/>
            <person name="Dimitrov K.M."/>
            <person name="Suarez D.L."/>
            <person name="Swayne D.E."/>
        </authorList>
    </citation>
    <scope>NUCLEOTIDE SEQUENCE [LARGE SCALE GENOMIC DNA]</scope>
    <source>
        <strain evidence="1">PRJEB14757</strain>
    </source>
</reference>
<name>A0A1W1H9F7_9BACT</name>
<accession>A0A1W1H9F7</accession>
<sequence length="59" mass="6526">MAVTQPPPNMKICIHFHGKPSWPNDISATPDHENRMCFHGKKTAIGLFTTHHTKASMAG</sequence>
<evidence type="ECO:0000313" key="1">
    <source>
        <dbReference type="EMBL" id="SLM28998.1"/>
    </source>
</evidence>
<organism evidence="1 2">
    <name type="scientific">Desulfamplus magnetovallimortis</name>
    <dbReference type="NCBI Taxonomy" id="1246637"/>
    <lineage>
        <taxon>Bacteria</taxon>
        <taxon>Pseudomonadati</taxon>
        <taxon>Thermodesulfobacteriota</taxon>
        <taxon>Desulfobacteria</taxon>
        <taxon>Desulfobacterales</taxon>
        <taxon>Desulfobacteraceae</taxon>
        <taxon>Desulfamplus</taxon>
    </lineage>
</organism>